<dbReference type="SMART" id="SM00906">
    <property type="entry name" value="Fungal_trans"/>
    <property type="match status" value="1"/>
</dbReference>
<feature type="domain" description="Xylanolytic transcriptional activator regulatory" evidence="5">
    <location>
        <begin position="202"/>
        <end position="275"/>
    </location>
</feature>
<evidence type="ECO:0000313" key="7">
    <source>
        <dbReference type="Proteomes" id="UP000800040"/>
    </source>
</evidence>
<dbReference type="InterPro" id="IPR051127">
    <property type="entry name" value="Fungal_SecMet_Regulators"/>
</dbReference>
<organism evidence="6 7">
    <name type="scientific">Decorospora gaudefroyi</name>
    <dbReference type="NCBI Taxonomy" id="184978"/>
    <lineage>
        <taxon>Eukaryota</taxon>
        <taxon>Fungi</taxon>
        <taxon>Dikarya</taxon>
        <taxon>Ascomycota</taxon>
        <taxon>Pezizomycotina</taxon>
        <taxon>Dothideomycetes</taxon>
        <taxon>Pleosporomycetidae</taxon>
        <taxon>Pleosporales</taxon>
        <taxon>Pleosporineae</taxon>
        <taxon>Pleosporaceae</taxon>
        <taxon>Decorospora</taxon>
    </lineage>
</organism>
<accession>A0A6A5JWU9</accession>
<protein>
    <recommendedName>
        <fullName evidence="5">Xylanolytic transcriptional activator regulatory domain-containing protein</fullName>
    </recommendedName>
</protein>
<dbReference type="GO" id="GO:0000435">
    <property type="term" value="P:positive regulation of transcription from RNA polymerase II promoter by galactose"/>
    <property type="evidence" value="ECO:0007669"/>
    <property type="project" value="TreeGrafter"/>
</dbReference>
<evidence type="ECO:0000256" key="1">
    <source>
        <dbReference type="ARBA" id="ARBA00023015"/>
    </source>
</evidence>
<evidence type="ECO:0000256" key="3">
    <source>
        <dbReference type="ARBA" id="ARBA00023163"/>
    </source>
</evidence>
<evidence type="ECO:0000256" key="2">
    <source>
        <dbReference type="ARBA" id="ARBA00023125"/>
    </source>
</evidence>
<dbReference type="PANTHER" id="PTHR47424">
    <property type="entry name" value="REGULATORY PROTEIN GAL4"/>
    <property type="match status" value="1"/>
</dbReference>
<dbReference type="PANTHER" id="PTHR47424:SF3">
    <property type="entry name" value="REGULATORY PROTEIN GAL4"/>
    <property type="match status" value="1"/>
</dbReference>
<dbReference type="GO" id="GO:0000981">
    <property type="term" value="F:DNA-binding transcription factor activity, RNA polymerase II-specific"/>
    <property type="evidence" value="ECO:0007669"/>
    <property type="project" value="TreeGrafter"/>
</dbReference>
<dbReference type="Pfam" id="PF04082">
    <property type="entry name" value="Fungal_trans"/>
    <property type="match status" value="1"/>
</dbReference>
<dbReference type="GO" id="GO:0006351">
    <property type="term" value="P:DNA-templated transcription"/>
    <property type="evidence" value="ECO:0007669"/>
    <property type="project" value="InterPro"/>
</dbReference>
<gene>
    <name evidence="6" type="ORF">BDW02DRAFT_574240</name>
</gene>
<dbReference type="Proteomes" id="UP000800040">
    <property type="component" value="Unassembled WGS sequence"/>
</dbReference>
<evidence type="ECO:0000256" key="4">
    <source>
        <dbReference type="ARBA" id="ARBA00023242"/>
    </source>
</evidence>
<keyword evidence="1" id="KW-0805">Transcription regulation</keyword>
<dbReference type="GO" id="GO:0000978">
    <property type="term" value="F:RNA polymerase II cis-regulatory region sequence-specific DNA binding"/>
    <property type="evidence" value="ECO:0007669"/>
    <property type="project" value="TreeGrafter"/>
</dbReference>
<dbReference type="GO" id="GO:0005634">
    <property type="term" value="C:nucleus"/>
    <property type="evidence" value="ECO:0007669"/>
    <property type="project" value="TreeGrafter"/>
</dbReference>
<dbReference type="AlphaFoldDB" id="A0A6A5JWU9"/>
<keyword evidence="4" id="KW-0539">Nucleus</keyword>
<keyword evidence="3" id="KW-0804">Transcription</keyword>
<dbReference type="GO" id="GO:0008270">
    <property type="term" value="F:zinc ion binding"/>
    <property type="evidence" value="ECO:0007669"/>
    <property type="project" value="InterPro"/>
</dbReference>
<evidence type="ECO:0000313" key="6">
    <source>
        <dbReference type="EMBL" id="KAF1829155.1"/>
    </source>
</evidence>
<reference evidence="6" key="1">
    <citation type="submission" date="2020-01" db="EMBL/GenBank/DDBJ databases">
        <authorList>
            <consortium name="DOE Joint Genome Institute"/>
            <person name="Haridas S."/>
            <person name="Albert R."/>
            <person name="Binder M."/>
            <person name="Bloem J."/>
            <person name="Labutti K."/>
            <person name="Salamov A."/>
            <person name="Andreopoulos B."/>
            <person name="Baker S.E."/>
            <person name="Barry K."/>
            <person name="Bills G."/>
            <person name="Bluhm B.H."/>
            <person name="Cannon C."/>
            <person name="Castanera R."/>
            <person name="Culley D.E."/>
            <person name="Daum C."/>
            <person name="Ezra D."/>
            <person name="Gonzalez J.B."/>
            <person name="Henrissat B."/>
            <person name="Kuo A."/>
            <person name="Liang C."/>
            <person name="Lipzen A."/>
            <person name="Lutzoni F."/>
            <person name="Magnuson J."/>
            <person name="Mondo S."/>
            <person name="Nolan M."/>
            <person name="Ohm R."/>
            <person name="Pangilinan J."/>
            <person name="Park H.-J."/>
            <person name="Ramirez L."/>
            <person name="Alfaro M."/>
            <person name="Sun H."/>
            <person name="Tritt A."/>
            <person name="Yoshinaga Y."/>
            <person name="Zwiers L.-H."/>
            <person name="Turgeon B.G."/>
            <person name="Goodwin S.B."/>
            <person name="Spatafora J.W."/>
            <person name="Crous P.W."/>
            <person name="Grigoriev I.V."/>
        </authorList>
    </citation>
    <scope>NUCLEOTIDE SEQUENCE</scope>
    <source>
        <strain evidence="6">P77</strain>
    </source>
</reference>
<evidence type="ECO:0000259" key="5">
    <source>
        <dbReference type="SMART" id="SM00906"/>
    </source>
</evidence>
<dbReference type="OrthoDB" id="3266505at2759"/>
<dbReference type="InterPro" id="IPR007219">
    <property type="entry name" value="XnlR_reg_dom"/>
</dbReference>
<dbReference type="EMBL" id="ML975462">
    <property type="protein sequence ID" value="KAF1829155.1"/>
    <property type="molecule type" value="Genomic_DNA"/>
</dbReference>
<keyword evidence="2" id="KW-0238">DNA-binding</keyword>
<keyword evidence="7" id="KW-1185">Reference proteome</keyword>
<name>A0A6A5JWU9_9PLEO</name>
<sequence length="522" mass="58953">MSRDSEADRRASDASVRGMSMEARMARIEAMMEALLRDRDDTAFSMPPLDPINPVLAFMGQQPTQSSPPHLIHLGNRPLPFPSPAEYEHYLSSFFTDVHLSHPCIDEAAFRSRSEQMLASTVIPPAEGHFLALNYIIFACCDVLLNVTPADAGKPIGWRWAEIADHVLDKKSLLGGSGDVTLIQCLLFQALYYTLVDMPGPAYNTIGFASRLVFQHSLHQQSTWTDIDALQAYERVCVFWNVFVTDRFISLACARPYTIHETDIQVELPVELFNRAILPTQLHLEDDPRLYMNQYLQYIILWARYTGNTVDGRSIDNNAQHVIDAQISRFLDHDLPGLRIPYTQPDSRAESPLKILLVQKKTDFVLWGFRSIITSLQYDDNHAAHFSQLAVSTINRMAAFNQDGRRFSLRHPIISSLCGALLVLCSLLVREPVHNRPVDVEAFQNTVAMLKDLSYSQPYAKRVLGDFLAVIRIVEGAVDGKDMPKDVAELFPYKSPSPLINFGEETRSLDRNYAPRCGVVWL</sequence>
<proteinExistence type="predicted"/>
<dbReference type="CDD" id="cd12148">
    <property type="entry name" value="fungal_TF_MHR"/>
    <property type="match status" value="1"/>
</dbReference>